<dbReference type="EMBL" id="CP134186">
    <property type="protein sequence ID" value="WPB00212.1"/>
    <property type="molecule type" value="Genomic_DNA"/>
</dbReference>
<reference evidence="1 3" key="1">
    <citation type="submission" date="2015-10" db="EMBL/GenBank/DDBJ databases">
        <title>The cercosporin biosynthetic gene cluster was horizontally transferred to several fungal lineages and shown to be expanded in Cercospora beticola based on microsynteny with recipient genomes.</title>
        <authorList>
            <person name="De Jonge R."/>
            <person name="Ebert M.K."/>
            <person name="Suttle J.C."/>
            <person name="Jurick Ii W.M."/>
            <person name="Secor G.A."/>
            <person name="Thomma B.P."/>
            <person name="Van De Peer Y."/>
            <person name="Bolton M.D."/>
        </authorList>
    </citation>
    <scope>NUCLEOTIDE SEQUENCE [LARGE SCALE GENOMIC DNA]</scope>
    <source>
        <strain evidence="1 3">09-40</strain>
    </source>
</reference>
<dbReference type="OrthoDB" id="5272396at2759"/>
<dbReference type="Proteomes" id="UP000230605">
    <property type="component" value="Chromosome 3"/>
</dbReference>
<keyword evidence="4" id="KW-1185">Reference proteome</keyword>
<protein>
    <recommendedName>
        <fullName evidence="5">F-box domain-containing protein</fullName>
    </recommendedName>
</protein>
<evidence type="ECO:0008006" key="5">
    <source>
        <dbReference type="Google" id="ProtNLM"/>
    </source>
</evidence>
<name>A0A2G5I3K1_CERBT</name>
<dbReference type="AlphaFoldDB" id="A0A2G5I3K1"/>
<reference evidence="2 4" key="2">
    <citation type="submission" date="2023-09" db="EMBL/GenBank/DDBJ databases">
        <title>Complete-Gapless Cercospora beticola genome.</title>
        <authorList>
            <person name="Wyatt N.A."/>
            <person name="Spanner R.E."/>
            <person name="Bolton M.D."/>
        </authorList>
    </citation>
    <scope>NUCLEOTIDE SEQUENCE [LARGE SCALE GENOMIC DNA]</scope>
    <source>
        <strain evidence="2">Cb09-40</strain>
    </source>
</reference>
<proteinExistence type="predicted"/>
<sequence>MSRLLQLPKELRLQIYEDVFDLELPSSTAMRDFLDKFVDGGSLKAGPIIIGGPPARPWNCRPDPYHPTLLQVSSSIRREALPLFYLSRVVVLLLRYREGRVQVQHWVNMFRQNPVVAERVEHISIQYFEDPHRSTAVLFDRKDLEILNSSWLLHPLTNNSFILLDQLDSIMATARAANGNNTTASVEAVRQMVNVMTRFVDRSTLRCHSMANLRLHGYSDFSQRFEIIRLLYNTQLLA</sequence>
<dbReference type="Proteomes" id="UP001302367">
    <property type="component" value="Chromosome 3"/>
</dbReference>
<evidence type="ECO:0000313" key="1">
    <source>
        <dbReference type="EMBL" id="PIA99396.1"/>
    </source>
</evidence>
<organism evidence="1 3">
    <name type="scientific">Cercospora beticola</name>
    <name type="common">Sugarbeet leaf spot fungus</name>
    <dbReference type="NCBI Taxonomy" id="122368"/>
    <lineage>
        <taxon>Eukaryota</taxon>
        <taxon>Fungi</taxon>
        <taxon>Dikarya</taxon>
        <taxon>Ascomycota</taxon>
        <taxon>Pezizomycotina</taxon>
        <taxon>Dothideomycetes</taxon>
        <taxon>Dothideomycetidae</taxon>
        <taxon>Mycosphaerellales</taxon>
        <taxon>Mycosphaerellaceae</taxon>
        <taxon>Cercospora</taxon>
    </lineage>
</organism>
<gene>
    <name evidence="1" type="ORF">CB0940_03044</name>
    <name evidence="2" type="ORF">RHO25_004831</name>
</gene>
<dbReference type="EMBL" id="LKMD01000101">
    <property type="protein sequence ID" value="PIA99396.1"/>
    <property type="molecule type" value="Genomic_DNA"/>
</dbReference>
<evidence type="ECO:0000313" key="4">
    <source>
        <dbReference type="Proteomes" id="UP001302367"/>
    </source>
</evidence>
<evidence type="ECO:0000313" key="3">
    <source>
        <dbReference type="Proteomes" id="UP000230605"/>
    </source>
</evidence>
<evidence type="ECO:0000313" key="2">
    <source>
        <dbReference type="EMBL" id="WPB00212.1"/>
    </source>
</evidence>
<accession>A0A2G5I3K1</accession>